<dbReference type="Proteomes" id="UP000288805">
    <property type="component" value="Unassembled WGS sequence"/>
</dbReference>
<dbReference type="SUPFAM" id="SSF90229">
    <property type="entry name" value="CCCH zinc finger"/>
    <property type="match status" value="3"/>
</dbReference>
<evidence type="ECO:0000256" key="1">
    <source>
        <dbReference type="ARBA" id="ARBA00022723"/>
    </source>
</evidence>
<feature type="domain" description="C3H1-type" evidence="7">
    <location>
        <begin position="128"/>
        <end position="156"/>
    </location>
</feature>
<dbReference type="PROSITE" id="PS50103">
    <property type="entry name" value="ZF_C3H1"/>
    <property type="match status" value="3"/>
</dbReference>
<keyword evidence="1 5" id="KW-0479">Metal-binding</keyword>
<dbReference type="EMBL" id="QGNW01000250">
    <property type="protein sequence ID" value="RVW81645.1"/>
    <property type="molecule type" value="Genomic_DNA"/>
</dbReference>
<dbReference type="GO" id="GO:0003729">
    <property type="term" value="F:mRNA binding"/>
    <property type="evidence" value="ECO:0007669"/>
    <property type="project" value="InterPro"/>
</dbReference>
<dbReference type="Pfam" id="PF00642">
    <property type="entry name" value="zf-CCCH"/>
    <property type="match status" value="3"/>
</dbReference>
<feature type="domain" description="C3H1-type" evidence="7">
    <location>
        <begin position="71"/>
        <end position="98"/>
    </location>
</feature>
<dbReference type="InterPro" id="IPR036855">
    <property type="entry name" value="Znf_CCCH_sf"/>
</dbReference>
<sequence>MSFPTNTPPVFAPYAESCGDALECWPQFPMDRSSENCPHIETPLFKKPKISETVTNLRMPGSNNKVMTDTFFKTQLCVKFRLGTCINGDECNFAHGTGDIRRPLPHGQELSCKEGYVAGIWNRDHRLNSKMKLCRIFSRGEKCPYGERCNFLHEGFEKCREGSGKFRESSSISIGCTGSARGYRNGSGQLEFKRFGDSSLNANQVNANPGFWRTRLCHKWEMSGNCAYREKCVFAHGQAELRKHAVQPEGGKEHAAPKTLPSAKAGALTHKTGPGATYNQPLQEKKCAFKWEKLGKINGIYADWIDDMPLVHSSVK</sequence>
<evidence type="ECO:0000313" key="9">
    <source>
        <dbReference type="Proteomes" id="UP000288805"/>
    </source>
</evidence>
<accession>A0A438HB14</accession>
<keyword evidence="2" id="KW-0677">Repeat</keyword>
<dbReference type="PANTHER" id="PTHR12547:SF121">
    <property type="entry name" value="ZINC FINGER CCCH DOMAIN-CONTAINING PROTEIN 39"/>
    <property type="match status" value="1"/>
</dbReference>
<dbReference type="GO" id="GO:0008270">
    <property type="term" value="F:zinc ion binding"/>
    <property type="evidence" value="ECO:0007669"/>
    <property type="project" value="UniProtKB-KW"/>
</dbReference>
<evidence type="ECO:0000259" key="7">
    <source>
        <dbReference type="PROSITE" id="PS50103"/>
    </source>
</evidence>
<dbReference type="FunFam" id="4.10.1000.10:FF:000001">
    <property type="entry name" value="zinc finger CCCH domain-containing protein 15-like"/>
    <property type="match status" value="1"/>
</dbReference>
<dbReference type="InterPro" id="IPR000571">
    <property type="entry name" value="Znf_CCCH"/>
</dbReference>
<keyword evidence="4 5" id="KW-0862">Zinc</keyword>
<feature type="zinc finger region" description="C3H1-type" evidence="5">
    <location>
        <begin position="71"/>
        <end position="98"/>
    </location>
</feature>
<dbReference type="AlphaFoldDB" id="A0A438HB14"/>
<organism evidence="8 9">
    <name type="scientific">Vitis vinifera</name>
    <name type="common">Grape</name>
    <dbReference type="NCBI Taxonomy" id="29760"/>
    <lineage>
        <taxon>Eukaryota</taxon>
        <taxon>Viridiplantae</taxon>
        <taxon>Streptophyta</taxon>
        <taxon>Embryophyta</taxon>
        <taxon>Tracheophyta</taxon>
        <taxon>Spermatophyta</taxon>
        <taxon>Magnoliopsida</taxon>
        <taxon>eudicotyledons</taxon>
        <taxon>Gunneridae</taxon>
        <taxon>Pentapetalae</taxon>
        <taxon>rosids</taxon>
        <taxon>Vitales</taxon>
        <taxon>Vitaceae</taxon>
        <taxon>Viteae</taxon>
        <taxon>Vitis</taxon>
    </lineage>
</organism>
<dbReference type="SMART" id="SM00356">
    <property type="entry name" value="ZnF_C3H1"/>
    <property type="match status" value="3"/>
</dbReference>
<evidence type="ECO:0000256" key="3">
    <source>
        <dbReference type="ARBA" id="ARBA00022771"/>
    </source>
</evidence>
<dbReference type="Gene3D" id="4.10.1000.10">
    <property type="entry name" value="Zinc finger, CCCH-type"/>
    <property type="match status" value="3"/>
</dbReference>
<keyword evidence="3 5" id="KW-0863">Zinc-finger</keyword>
<evidence type="ECO:0000256" key="5">
    <source>
        <dbReference type="PROSITE-ProRule" id="PRU00723"/>
    </source>
</evidence>
<evidence type="ECO:0000256" key="4">
    <source>
        <dbReference type="ARBA" id="ARBA00022833"/>
    </source>
</evidence>
<evidence type="ECO:0000256" key="6">
    <source>
        <dbReference type="SAM" id="MobiDB-lite"/>
    </source>
</evidence>
<feature type="zinc finger region" description="C3H1-type" evidence="5">
    <location>
        <begin position="128"/>
        <end position="156"/>
    </location>
</feature>
<comment type="caution">
    <text evidence="8">The sequence shown here is derived from an EMBL/GenBank/DDBJ whole genome shotgun (WGS) entry which is preliminary data.</text>
</comment>
<dbReference type="PANTHER" id="PTHR12547">
    <property type="entry name" value="CCCH ZINC FINGER/TIS11-RELATED"/>
    <property type="match status" value="1"/>
</dbReference>
<evidence type="ECO:0000256" key="2">
    <source>
        <dbReference type="ARBA" id="ARBA00022737"/>
    </source>
</evidence>
<feature type="region of interest" description="Disordered" evidence="6">
    <location>
        <begin position="246"/>
        <end position="279"/>
    </location>
</feature>
<protein>
    <submittedName>
        <fullName evidence="8">Zinc finger CCCH domain-containing protein 39</fullName>
    </submittedName>
</protein>
<proteinExistence type="predicted"/>
<evidence type="ECO:0000313" key="8">
    <source>
        <dbReference type="EMBL" id="RVW81645.1"/>
    </source>
</evidence>
<name>A0A438HB14_VITVI</name>
<feature type="zinc finger region" description="C3H1-type" evidence="5">
    <location>
        <begin position="211"/>
        <end position="239"/>
    </location>
</feature>
<feature type="domain" description="C3H1-type" evidence="7">
    <location>
        <begin position="211"/>
        <end position="239"/>
    </location>
</feature>
<gene>
    <name evidence="8" type="primary">VvCHDp000486_1</name>
    <name evidence="8" type="ORF">CK203_044499</name>
</gene>
<dbReference type="InterPro" id="IPR045877">
    <property type="entry name" value="ZFP36-like"/>
</dbReference>
<reference evidence="8 9" key="1">
    <citation type="journal article" date="2018" name="PLoS Genet.">
        <title>Population sequencing reveals clonal diversity and ancestral inbreeding in the grapevine cultivar Chardonnay.</title>
        <authorList>
            <person name="Roach M.J."/>
            <person name="Johnson D.L."/>
            <person name="Bohlmann J."/>
            <person name="van Vuuren H.J."/>
            <person name="Jones S.J."/>
            <person name="Pretorius I.S."/>
            <person name="Schmidt S.A."/>
            <person name="Borneman A.R."/>
        </authorList>
    </citation>
    <scope>NUCLEOTIDE SEQUENCE [LARGE SCALE GENOMIC DNA]</scope>
    <source>
        <strain evidence="9">cv. Chardonnay</strain>
        <tissue evidence="8">Leaf</tissue>
    </source>
</reference>